<dbReference type="PANTHER" id="PTHR36115">
    <property type="entry name" value="PROLINE-RICH ANTIGEN HOMOLOG-RELATED"/>
    <property type="match status" value="1"/>
</dbReference>
<proteinExistence type="predicted"/>
<feature type="transmembrane region" description="Helical" evidence="7">
    <location>
        <begin position="78"/>
        <end position="98"/>
    </location>
</feature>
<organism evidence="9 10">
    <name type="scientific">Jatrophihabitans cynanchi</name>
    <dbReference type="NCBI Taxonomy" id="2944128"/>
    <lineage>
        <taxon>Bacteria</taxon>
        <taxon>Bacillati</taxon>
        <taxon>Actinomycetota</taxon>
        <taxon>Actinomycetes</taxon>
        <taxon>Jatrophihabitantales</taxon>
        <taxon>Jatrophihabitantaceae</taxon>
        <taxon>Jatrophihabitans</taxon>
    </lineage>
</organism>
<gene>
    <name evidence="9" type="ORF">M6B22_19045</name>
</gene>
<protein>
    <submittedName>
        <fullName evidence="9">RDD family protein</fullName>
    </submittedName>
</protein>
<sequence>MSTPTSADNRNVPQRYRGERLGLPESGPGSLSTTGIRLGAFIVDALASSLVAALFVQAGGGAGVAGHLPGSWSLIPLALDYVAGVLFAGRTLGMYLFGLRVIRVDRDVPVNPMQIVIRTALLFLLIPALVWDRDGRGLHDRLSTTAVIRDGR</sequence>
<evidence type="ECO:0000256" key="4">
    <source>
        <dbReference type="ARBA" id="ARBA00022989"/>
    </source>
</evidence>
<dbReference type="PANTHER" id="PTHR36115:SF6">
    <property type="entry name" value="PROLINE-RICH ANTIGEN HOMOLOG"/>
    <property type="match status" value="1"/>
</dbReference>
<keyword evidence="10" id="KW-1185">Reference proteome</keyword>
<feature type="transmembrane region" description="Helical" evidence="7">
    <location>
        <begin position="38"/>
        <end position="58"/>
    </location>
</feature>
<evidence type="ECO:0000256" key="1">
    <source>
        <dbReference type="ARBA" id="ARBA00004651"/>
    </source>
</evidence>
<dbReference type="RefSeq" id="WP_269443137.1">
    <property type="nucleotide sequence ID" value="NZ_CP097463.1"/>
</dbReference>
<evidence type="ECO:0000313" key="10">
    <source>
        <dbReference type="Proteomes" id="UP001164693"/>
    </source>
</evidence>
<keyword evidence="4 7" id="KW-1133">Transmembrane helix</keyword>
<evidence type="ECO:0000259" key="8">
    <source>
        <dbReference type="Pfam" id="PF06271"/>
    </source>
</evidence>
<feature type="domain" description="RDD" evidence="8">
    <location>
        <begin position="34"/>
        <end position="143"/>
    </location>
</feature>
<evidence type="ECO:0000256" key="2">
    <source>
        <dbReference type="ARBA" id="ARBA00022475"/>
    </source>
</evidence>
<feature type="compositionally biased region" description="Polar residues" evidence="6">
    <location>
        <begin position="1"/>
        <end position="12"/>
    </location>
</feature>
<reference evidence="9" key="1">
    <citation type="submission" date="2022-05" db="EMBL/GenBank/DDBJ databases">
        <title>Jatrophihabitans sp. SB3-54 whole genome sequence.</title>
        <authorList>
            <person name="Suh M.K."/>
            <person name="Eom M.K."/>
            <person name="Kim J.S."/>
            <person name="Kim H.S."/>
            <person name="Do H.E."/>
            <person name="Shin Y.K."/>
            <person name="Lee J.-S."/>
        </authorList>
    </citation>
    <scope>NUCLEOTIDE SEQUENCE</scope>
    <source>
        <strain evidence="9">SB3-54</strain>
    </source>
</reference>
<keyword evidence="5 7" id="KW-0472">Membrane</keyword>
<evidence type="ECO:0000256" key="7">
    <source>
        <dbReference type="SAM" id="Phobius"/>
    </source>
</evidence>
<feature type="transmembrane region" description="Helical" evidence="7">
    <location>
        <begin position="110"/>
        <end position="131"/>
    </location>
</feature>
<dbReference type="InterPro" id="IPR010432">
    <property type="entry name" value="RDD"/>
</dbReference>
<evidence type="ECO:0000313" key="9">
    <source>
        <dbReference type="EMBL" id="WAX56604.1"/>
    </source>
</evidence>
<evidence type="ECO:0000256" key="5">
    <source>
        <dbReference type="ARBA" id="ARBA00023136"/>
    </source>
</evidence>
<dbReference type="InterPro" id="IPR051791">
    <property type="entry name" value="Pra-immunoreactive"/>
</dbReference>
<evidence type="ECO:0000256" key="3">
    <source>
        <dbReference type="ARBA" id="ARBA00022692"/>
    </source>
</evidence>
<feature type="region of interest" description="Disordered" evidence="6">
    <location>
        <begin position="1"/>
        <end position="30"/>
    </location>
</feature>
<comment type="subcellular location">
    <subcellularLocation>
        <location evidence="1">Cell membrane</location>
        <topology evidence="1">Multi-pass membrane protein</topology>
    </subcellularLocation>
</comment>
<keyword evidence="2" id="KW-1003">Cell membrane</keyword>
<dbReference type="EMBL" id="CP097463">
    <property type="protein sequence ID" value="WAX56604.1"/>
    <property type="molecule type" value="Genomic_DNA"/>
</dbReference>
<name>A0ABY7JVM1_9ACTN</name>
<evidence type="ECO:0000256" key="6">
    <source>
        <dbReference type="SAM" id="MobiDB-lite"/>
    </source>
</evidence>
<dbReference type="Pfam" id="PF06271">
    <property type="entry name" value="RDD"/>
    <property type="match status" value="1"/>
</dbReference>
<dbReference type="InterPro" id="IPR016795">
    <property type="entry name" value="UCP021697"/>
</dbReference>
<accession>A0ABY7JVM1</accession>
<dbReference type="PIRSF" id="PIRSF021697">
    <property type="entry name" value="UCP021697"/>
    <property type="match status" value="1"/>
</dbReference>
<dbReference type="Proteomes" id="UP001164693">
    <property type="component" value="Chromosome"/>
</dbReference>
<keyword evidence="3 7" id="KW-0812">Transmembrane</keyword>